<dbReference type="AlphaFoldDB" id="A0A4S2L8R0"/>
<protein>
    <submittedName>
        <fullName evidence="2">Uncharacterized protein</fullName>
    </submittedName>
</protein>
<feature type="compositionally biased region" description="Basic and acidic residues" evidence="1">
    <location>
        <begin position="1"/>
        <end position="12"/>
    </location>
</feature>
<keyword evidence="3" id="KW-1185">Reference proteome</keyword>
<sequence>MERQFNRHHDTTHTNYKPGDSALAKGYRSGVEKWTSSYIKHRIGNVIYEVDVQSTTWVHHANQLRLGHDAPPTSDNSIPLDILLDNLELPPIHVPLVQTDNPLVEFICTPRGWSSRNPKPFTLMQVIPHLKTYTQFEGGGVRTVRS</sequence>
<reference evidence="2 3" key="1">
    <citation type="journal article" date="2019" name="BMC Genomics">
        <title>New insights from Opisthorchis felineus genome: update on genomics of the epidemiologically important liver flukes.</title>
        <authorList>
            <person name="Ershov N.I."/>
            <person name="Mordvinov V.A."/>
            <person name="Prokhortchouk E.B."/>
            <person name="Pakharukova M.Y."/>
            <person name="Gunbin K.V."/>
            <person name="Ustyantsev K."/>
            <person name="Genaev M.A."/>
            <person name="Blinov A.G."/>
            <person name="Mazur A."/>
            <person name="Boulygina E."/>
            <person name="Tsygankova S."/>
            <person name="Khrameeva E."/>
            <person name="Chekanov N."/>
            <person name="Fan G."/>
            <person name="Xiao A."/>
            <person name="Zhang H."/>
            <person name="Xu X."/>
            <person name="Yang H."/>
            <person name="Solovyev V."/>
            <person name="Lee S.M."/>
            <person name="Liu X."/>
            <person name="Afonnikov D.A."/>
            <person name="Skryabin K.G."/>
        </authorList>
    </citation>
    <scope>NUCLEOTIDE SEQUENCE [LARGE SCALE GENOMIC DNA]</scope>
    <source>
        <strain evidence="2">AK-0245</strain>
        <tissue evidence="2">Whole organism</tissue>
    </source>
</reference>
<dbReference type="OrthoDB" id="6272045at2759"/>
<name>A0A4S2L8R0_OPIFE</name>
<feature type="region of interest" description="Disordered" evidence="1">
    <location>
        <begin position="1"/>
        <end position="22"/>
    </location>
</feature>
<dbReference type="EMBL" id="SJOL01009557">
    <property type="protein sequence ID" value="TGZ56949.1"/>
    <property type="molecule type" value="Genomic_DNA"/>
</dbReference>
<gene>
    <name evidence="2" type="ORF">CRM22_010049</name>
</gene>
<dbReference type="Proteomes" id="UP000308267">
    <property type="component" value="Unassembled WGS sequence"/>
</dbReference>
<accession>A0A4S2L8R0</accession>
<proteinExistence type="predicted"/>
<evidence type="ECO:0000256" key="1">
    <source>
        <dbReference type="SAM" id="MobiDB-lite"/>
    </source>
</evidence>
<comment type="caution">
    <text evidence="2">The sequence shown here is derived from an EMBL/GenBank/DDBJ whole genome shotgun (WGS) entry which is preliminary data.</text>
</comment>
<evidence type="ECO:0000313" key="3">
    <source>
        <dbReference type="Proteomes" id="UP000308267"/>
    </source>
</evidence>
<evidence type="ECO:0000313" key="2">
    <source>
        <dbReference type="EMBL" id="TGZ56949.1"/>
    </source>
</evidence>
<organism evidence="2 3">
    <name type="scientific">Opisthorchis felineus</name>
    <dbReference type="NCBI Taxonomy" id="147828"/>
    <lineage>
        <taxon>Eukaryota</taxon>
        <taxon>Metazoa</taxon>
        <taxon>Spiralia</taxon>
        <taxon>Lophotrochozoa</taxon>
        <taxon>Platyhelminthes</taxon>
        <taxon>Trematoda</taxon>
        <taxon>Digenea</taxon>
        <taxon>Opisthorchiida</taxon>
        <taxon>Opisthorchiata</taxon>
        <taxon>Opisthorchiidae</taxon>
        <taxon>Opisthorchis</taxon>
    </lineage>
</organism>